<gene>
    <name evidence="2" type="ORF">E1261_03040</name>
</gene>
<organism evidence="2 3">
    <name type="scientific">Kribbella albertanoniae</name>
    <dbReference type="NCBI Taxonomy" id="1266829"/>
    <lineage>
        <taxon>Bacteria</taxon>
        <taxon>Bacillati</taxon>
        <taxon>Actinomycetota</taxon>
        <taxon>Actinomycetes</taxon>
        <taxon>Propionibacteriales</taxon>
        <taxon>Kribbellaceae</taxon>
        <taxon>Kribbella</taxon>
    </lineage>
</organism>
<evidence type="ECO:0000256" key="1">
    <source>
        <dbReference type="SAM" id="Phobius"/>
    </source>
</evidence>
<comment type="caution">
    <text evidence="2">The sequence shown here is derived from an EMBL/GenBank/DDBJ whole genome shotgun (WGS) entry which is preliminary data.</text>
</comment>
<keyword evidence="1" id="KW-1133">Transmembrane helix</keyword>
<dbReference type="EMBL" id="SMKA01000006">
    <property type="protein sequence ID" value="TDC34612.1"/>
    <property type="molecule type" value="Genomic_DNA"/>
</dbReference>
<dbReference type="RefSeq" id="WP_132401433.1">
    <property type="nucleotide sequence ID" value="NZ_SMKA01000006.1"/>
</dbReference>
<proteinExistence type="predicted"/>
<feature type="transmembrane region" description="Helical" evidence="1">
    <location>
        <begin position="161"/>
        <end position="181"/>
    </location>
</feature>
<dbReference type="OrthoDB" id="4338017at2"/>
<keyword evidence="1" id="KW-0812">Transmembrane</keyword>
<feature type="transmembrane region" description="Helical" evidence="1">
    <location>
        <begin position="66"/>
        <end position="94"/>
    </location>
</feature>
<evidence type="ECO:0000313" key="2">
    <source>
        <dbReference type="EMBL" id="TDC34612.1"/>
    </source>
</evidence>
<sequence length="184" mass="19626">MTQTLVNHRIQPLPKHVGTAGLRQLGYGVRLVPIGIQAMADAIIGRPDDANARWQQVHSERKASGVAVFGAGLASSVLGLMSWFLLLLLVMSVIRGPFYGLVEPGPYGAGTWGGPTRAGAWAVHAAVSIPIIVLIPFVLRGIAALHAALIRKVYGVSTARWVLPATIAVCAGGMLFFWSWIQQL</sequence>
<keyword evidence="1" id="KW-0472">Membrane</keyword>
<protein>
    <submittedName>
        <fullName evidence="2">Uncharacterized protein</fullName>
    </submittedName>
</protein>
<dbReference type="Proteomes" id="UP000295075">
    <property type="component" value="Unassembled WGS sequence"/>
</dbReference>
<feature type="transmembrane region" description="Helical" evidence="1">
    <location>
        <begin position="121"/>
        <end position="149"/>
    </location>
</feature>
<reference evidence="2 3" key="1">
    <citation type="submission" date="2019-03" db="EMBL/GenBank/DDBJ databases">
        <title>Draft genome sequences of novel Actinobacteria.</title>
        <authorList>
            <person name="Sahin N."/>
            <person name="Ay H."/>
            <person name="Saygin H."/>
        </authorList>
    </citation>
    <scope>NUCLEOTIDE SEQUENCE [LARGE SCALE GENOMIC DNA]</scope>
    <source>
        <strain evidence="2 3">JCM 30547</strain>
    </source>
</reference>
<keyword evidence="3" id="KW-1185">Reference proteome</keyword>
<dbReference type="AlphaFoldDB" id="A0A4R4QHF8"/>
<name>A0A4R4QHF8_9ACTN</name>
<evidence type="ECO:0000313" key="3">
    <source>
        <dbReference type="Proteomes" id="UP000295075"/>
    </source>
</evidence>
<accession>A0A4R4QHF8</accession>